<proteinExistence type="predicted"/>
<dbReference type="AlphaFoldDB" id="A0A7E4VAK5"/>
<keyword evidence="1" id="KW-1185">Reference proteome</keyword>
<reference evidence="1" key="1">
    <citation type="journal article" date="2013" name="Genetics">
        <title>The draft genome and transcriptome of Panagrellus redivivus are shaped by the harsh demands of a free-living lifestyle.</title>
        <authorList>
            <person name="Srinivasan J."/>
            <person name="Dillman A.R."/>
            <person name="Macchietto M.G."/>
            <person name="Heikkinen L."/>
            <person name="Lakso M."/>
            <person name="Fracchia K.M."/>
            <person name="Antoshechkin I."/>
            <person name="Mortazavi A."/>
            <person name="Wong G."/>
            <person name="Sternberg P.W."/>
        </authorList>
    </citation>
    <scope>NUCLEOTIDE SEQUENCE [LARGE SCALE GENOMIC DNA]</scope>
    <source>
        <strain evidence="1">MT8872</strain>
    </source>
</reference>
<sequence>MDRHLGHGLWALTIDEIEYFDKRVARKLFFLDFVVYWPHLTPRRLPYTRTYGCRACGAAAGGEPSNITSLRLPAVPSLRTQNPGGMAVAAKTSGNDVATKHMRPASQLLTDS</sequence>
<reference evidence="2" key="2">
    <citation type="submission" date="2020-10" db="UniProtKB">
        <authorList>
            <consortium name="WormBaseParasite"/>
        </authorList>
    </citation>
    <scope>IDENTIFICATION</scope>
</reference>
<name>A0A7E4VAK5_PANRE</name>
<dbReference type="Proteomes" id="UP000492821">
    <property type="component" value="Unassembled WGS sequence"/>
</dbReference>
<protein>
    <submittedName>
        <fullName evidence="2">Transposase</fullName>
    </submittedName>
</protein>
<evidence type="ECO:0000313" key="1">
    <source>
        <dbReference type="Proteomes" id="UP000492821"/>
    </source>
</evidence>
<dbReference type="WBParaSite" id="Pan_g18693.t1">
    <property type="protein sequence ID" value="Pan_g18693.t1"/>
    <property type="gene ID" value="Pan_g18693"/>
</dbReference>
<accession>A0A7E4VAK5</accession>
<evidence type="ECO:0000313" key="2">
    <source>
        <dbReference type="WBParaSite" id="Pan_g18693.t1"/>
    </source>
</evidence>
<organism evidence="1 2">
    <name type="scientific">Panagrellus redivivus</name>
    <name type="common">Microworm</name>
    <dbReference type="NCBI Taxonomy" id="6233"/>
    <lineage>
        <taxon>Eukaryota</taxon>
        <taxon>Metazoa</taxon>
        <taxon>Ecdysozoa</taxon>
        <taxon>Nematoda</taxon>
        <taxon>Chromadorea</taxon>
        <taxon>Rhabditida</taxon>
        <taxon>Tylenchina</taxon>
        <taxon>Panagrolaimomorpha</taxon>
        <taxon>Panagrolaimoidea</taxon>
        <taxon>Panagrolaimidae</taxon>
        <taxon>Panagrellus</taxon>
    </lineage>
</organism>